<dbReference type="Pfam" id="PF00102">
    <property type="entry name" value="Y_phosphatase"/>
    <property type="match status" value="1"/>
</dbReference>
<evidence type="ECO:0000313" key="4">
    <source>
        <dbReference type="Proteomes" id="UP000835052"/>
    </source>
</evidence>
<protein>
    <recommendedName>
        <fullName evidence="5">Tyrosine-protein phosphatase domain-containing protein</fullName>
    </recommendedName>
</protein>
<dbReference type="EMBL" id="CAJGYM010000044">
    <property type="protein sequence ID" value="CAD6194425.1"/>
    <property type="molecule type" value="Genomic_DNA"/>
</dbReference>
<dbReference type="PRINTS" id="PR00700">
    <property type="entry name" value="PRTYPHPHTASE"/>
</dbReference>
<organism evidence="3 4">
    <name type="scientific">Caenorhabditis auriculariae</name>
    <dbReference type="NCBI Taxonomy" id="2777116"/>
    <lineage>
        <taxon>Eukaryota</taxon>
        <taxon>Metazoa</taxon>
        <taxon>Ecdysozoa</taxon>
        <taxon>Nematoda</taxon>
        <taxon>Chromadorea</taxon>
        <taxon>Rhabditida</taxon>
        <taxon>Rhabditina</taxon>
        <taxon>Rhabditomorpha</taxon>
        <taxon>Rhabditoidea</taxon>
        <taxon>Rhabditidae</taxon>
        <taxon>Peloderinae</taxon>
        <taxon>Caenorhabditis</taxon>
    </lineage>
</organism>
<dbReference type="SMART" id="SM00404">
    <property type="entry name" value="PTPc_motif"/>
    <property type="match status" value="1"/>
</dbReference>
<evidence type="ECO:0000259" key="2">
    <source>
        <dbReference type="PROSITE" id="PS50056"/>
    </source>
</evidence>
<dbReference type="InterPro" id="IPR003595">
    <property type="entry name" value="Tyr_Pase_cat"/>
</dbReference>
<dbReference type="PROSITE" id="PS50055">
    <property type="entry name" value="TYR_PHOSPHATASE_PTP"/>
    <property type="match status" value="1"/>
</dbReference>
<dbReference type="InterPro" id="IPR052782">
    <property type="entry name" value="Oocyte-zygote_transition_reg"/>
</dbReference>
<dbReference type="InterPro" id="IPR029021">
    <property type="entry name" value="Prot-tyrosine_phosphatase-like"/>
</dbReference>
<dbReference type="SMART" id="SM00194">
    <property type="entry name" value="PTPc"/>
    <property type="match status" value="1"/>
</dbReference>
<accession>A0A8S1HGP3</accession>
<dbReference type="Proteomes" id="UP000835052">
    <property type="component" value="Unassembled WGS sequence"/>
</dbReference>
<evidence type="ECO:0008006" key="5">
    <source>
        <dbReference type="Google" id="ProtNLM"/>
    </source>
</evidence>
<dbReference type="SUPFAM" id="SSF52799">
    <property type="entry name" value="(Phosphotyrosine protein) phosphatases II"/>
    <property type="match status" value="1"/>
</dbReference>
<dbReference type="PROSITE" id="PS50056">
    <property type="entry name" value="TYR_PHOSPHATASE_2"/>
    <property type="match status" value="1"/>
</dbReference>
<keyword evidence="4" id="KW-1185">Reference proteome</keyword>
<gene>
    <name evidence="3" type="ORF">CAUJ_LOCUS10344</name>
</gene>
<dbReference type="GO" id="GO:0004725">
    <property type="term" value="F:protein tyrosine phosphatase activity"/>
    <property type="evidence" value="ECO:0007669"/>
    <property type="project" value="InterPro"/>
</dbReference>
<dbReference type="PANTHER" id="PTHR46163:SF7">
    <property type="entry name" value="PROTEIN TYROSINE PHOSPHATASE-LIKE PROTEIN EGG-3"/>
    <property type="match status" value="1"/>
</dbReference>
<sequence length="578" mass="67123">MRARCGTVIWRLPKQRQRGAVVKRRTGQRTMVEIEEAYELREDVPISRYSSIEFPDEIINEKWLSVAVNKKGHLAAQPEPLRSVRRKERKKHDLLMQRIEQHELEELQTFIAQKLFKVDGIICDEQTRIALIEKMLTVRSYPTLQHDEYVKTYGSKMAGWLRDRLVPTMADCGSVLQRAAAEFYHFKKDDPLCIWRQLPADLVAQISKRIALFTEEMTNKVKWSLLVEPGKFSCHLTEFINEFRRLERMFQDHELAPAEAAQTAFNSNHITKARSKLIPCCDYTRVKLVDGKTGTASRRNVMSSMFRQDDELYIDFPTSAPYGTPDFIHANYVRGGPLMNTFICAQAPLLNTQEDFWRLVHQEKSQMIVMLCPAVDANLLGSLDNSPKSHCPYYWPKVEGSELSFGDFTIRCKLVDATADPLFTITKLEVYKNDEEDFLTVEHWQWNWQFLGDAHWPFRVLRRARLQKTPTIVQCIDGCSRSGTLVAIEVALMNFLKGAPQDMTPVLEACVFVRLQRRLAVGSMLHYLFIYRVLLRFIEPYVTTFNQRTALGFQFKWLGFIYKFESMAQELGRITPAY</sequence>
<dbReference type="OrthoDB" id="5834449at2759"/>
<proteinExistence type="predicted"/>
<feature type="domain" description="Tyrosine specific protein phosphatases" evidence="2">
    <location>
        <begin position="470"/>
        <end position="528"/>
    </location>
</feature>
<dbReference type="AlphaFoldDB" id="A0A8S1HGP3"/>
<reference evidence="3" key="1">
    <citation type="submission" date="2020-10" db="EMBL/GenBank/DDBJ databases">
        <authorList>
            <person name="Kikuchi T."/>
        </authorList>
    </citation>
    <scope>NUCLEOTIDE SEQUENCE</scope>
    <source>
        <strain evidence="3">NKZ352</strain>
    </source>
</reference>
<dbReference type="InterPro" id="IPR000242">
    <property type="entry name" value="PTP_cat"/>
</dbReference>
<evidence type="ECO:0000259" key="1">
    <source>
        <dbReference type="PROSITE" id="PS50055"/>
    </source>
</evidence>
<dbReference type="CDD" id="cd00047">
    <property type="entry name" value="PTPc"/>
    <property type="match status" value="1"/>
</dbReference>
<dbReference type="Gene3D" id="3.90.190.10">
    <property type="entry name" value="Protein tyrosine phosphatase superfamily"/>
    <property type="match status" value="1"/>
</dbReference>
<feature type="domain" description="Tyrosine-protein phosphatase" evidence="1">
    <location>
        <begin position="239"/>
        <end position="537"/>
    </location>
</feature>
<evidence type="ECO:0000313" key="3">
    <source>
        <dbReference type="EMBL" id="CAD6194425.1"/>
    </source>
</evidence>
<comment type="caution">
    <text evidence="3">The sequence shown here is derived from an EMBL/GenBank/DDBJ whole genome shotgun (WGS) entry which is preliminary data.</text>
</comment>
<name>A0A8S1HGP3_9PELO</name>
<dbReference type="InterPro" id="IPR000387">
    <property type="entry name" value="Tyr_Pase_dom"/>
</dbReference>
<dbReference type="PANTHER" id="PTHR46163">
    <property type="entry name" value="TYROSINE-PROTEIN PHOSPHATASE-RELATED"/>
    <property type="match status" value="1"/>
</dbReference>